<comment type="function">
    <text evidence="9">Part of the Sec protein translocase complex. Interacts with the SecYEG preprotein conducting channel. SecDF uses the proton motive force (PMF) to complete protein translocation after the ATP-dependent function of SecA.</text>
</comment>
<keyword evidence="3 9" id="KW-1003">Cell membrane</keyword>
<evidence type="ECO:0000259" key="10">
    <source>
        <dbReference type="Pfam" id="PF02355"/>
    </source>
</evidence>
<dbReference type="Gene3D" id="1.20.1640.10">
    <property type="entry name" value="Multidrug efflux transporter AcrB transmembrane domain"/>
    <property type="match status" value="1"/>
</dbReference>
<dbReference type="EMBL" id="CP134879">
    <property type="protein sequence ID" value="WNM25753.1"/>
    <property type="molecule type" value="Genomic_DNA"/>
</dbReference>
<keyword evidence="2 9" id="KW-0813">Transport</keyword>
<dbReference type="PANTHER" id="PTHR30081:SF8">
    <property type="entry name" value="PROTEIN TRANSLOCASE SUBUNIT SECF"/>
    <property type="match status" value="1"/>
</dbReference>
<keyword evidence="8 9" id="KW-0472">Membrane</keyword>
<dbReference type="GO" id="GO:0005886">
    <property type="term" value="C:plasma membrane"/>
    <property type="evidence" value="ECO:0007669"/>
    <property type="project" value="UniProtKB-SubCell"/>
</dbReference>
<feature type="transmembrane region" description="Helical" evidence="9">
    <location>
        <begin position="194"/>
        <end position="215"/>
    </location>
</feature>
<dbReference type="HAMAP" id="MF_01464_B">
    <property type="entry name" value="SecF_B"/>
    <property type="match status" value="1"/>
</dbReference>
<dbReference type="EMBL" id="CP134880">
    <property type="protein sequence ID" value="WNM28649.1"/>
    <property type="molecule type" value="Genomic_DNA"/>
</dbReference>
<keyword evidence="5 9" id="KW-0653">Protein transport</keyword>
<dbReference type="Proteomes" id="UP001304125">
    <property type="component" value="Chromosome"/>
</dbReference>
<dbReference type="NCBIfam" id="TIGR00966">
    <property type="entry name" value="transloc_SecF"/>
    <property type="match status" value="1"/>
</dbReference>
<dbReference type="SUPFAM" id="SSF82866">
    <property type="entry name" value="Multidrug efflux transporter AcrB transmembrane domain"/>
    <property type="match status" value="1"/>
</dbReference>
<dbReference type="NCBIfam" id="TIGR00916">
    <property type="entry name" value="2A0604s01"/>
    <property type="match status" value="1"/>
</dbReference>
<dbReference type="Pfam" id="PF02355">
    <property type="entry name" value="SecD_SecF_C"/>
    <property type="match status" value="1"/>
</dbReference>
<evidence type="ECO:0000313" key="12">
    <source>
        <dbReference type="EMBL" id="WNM28649.1"/>
    </source>
</evidence>
<comment type="subunit">
    <text evidence="9">Forms a complex with SecD. Part of the essential Sec protein translocation apparatus which comprises SecA, SecYEG and auxiliary proteins SecDF. Other proteins may also be involved.</text>
</comment>
<feature type="transmembrane region" description="Helical" evidence="9">
    <location>
        <begin position="168"/>
        <end position="188"/>
    </location>
</feature>
<comment type="similarity">
    <text evidence="9">Belongs to the SecD/SecF family. SecF subfamily.</text>
</comment>
<evidence type="ECO:0000256" key="2">
    <source>
        <dbReference type="ARBA" id="ARBA00022448"/>
    </source>
</evidence>
<name>A0AA96JH56_9MICO</name>
<gene>
    <name evidence="9 12" type="primary">secF</name>
    <name evidence="11" type="ORF">RN606_06280</name>
    <name evidence="12" type="ORF">RN607_06485</name>
</gene>
<accession>A0AA96JH56</accession>
<protein>
    <recommendedName>
        <fullName evidence="9">Protein-export membrane protein SecF</fullName>
    </recommendedName>
</protein>
<keyword evidence="4 9" id="KW-0812">Transmembrane</keyword>
<dbReference type="InterPro" id="IPR022813">
    <property type="entry name" value="SecD/SecF_arch_bac"/>
</dbReference>
<dbReference type="Proteomes" id="UP001303408">
    <property type="component" value="Chromosome"/>
</dbReference>
<evidence type="ECO:0000313" key="13">
    <source>
        <dbReference type="Proteomes" id="UP001304125"/>
    </source>
</evidence>
<sequence>MARNLNEWGNALHSGEKIYPIVRQRKRWFAISGGLMALSIAALLIFKINLGIEFVGGTQFIVTSPSQDVSIAQEIGDQYAPADDALATTLGTDRIKLSMGTVDIDTARQITTALADGYGVAETDVASTQIGPTWGAEVGKKAVQGLIVFLLLVSVVMTLYFRAWRMAAAGIVALVHDLLFTVGIYALVGFEVTPASVIGFLTILGYSLYDTVVVFDKVRENTAEVTSQSRFTYAELANLALNQTLVRSINTSIVALLPVASILFIGSFILGAGTLKDISLALFIGMAVGTYSSIFVATPIEVELRSREERIAKHTAKVLALREAGESPVTVGVDGEVRVGALNPGEHLGTGAQPKRKGRK</sequence>
<evidence type="ECO:0000256" key="6">
    <source>
        <dbReference type="ARBA" id="ARBA00022989"/>
    </source>
</evidence>
<feature type="transmembrane region" description="Helical" evidence="9">
    <location>
        <begin position="28"/>
        <end position="46"/>
    </location>
</feature>
<dbReference type="InterPro" id="IPR048634">
    <property type="entry name" value="SecD_SecF_C"/>
</dbReference>
<dbReference type="GO" id="GO:0043952">
    <property type="term" value="P:protein transport by the Sec complex"/>
    <property type="evidence" value="ECO:0007669"/>
    <property type="project" value="UniProtKB-UniRule"/>
</dbReference>
<dbReference type="PRINTS" id="PR01755">
    <property type="entry name" value="SECFTRNLCASE"/>
</dbReference>
<feature type="domain" description="Protein export membrane protein SecD/SecF C-terminal" evidence="10">
    <location>
        <begin position="123"/>
        <end position="305"/>
    </location>
</feature>
<dbReference type="InterPro" id="IPR005665">
    <property type="entry name" value="SecF_bac"/>
</dbReference>
<feature type="transmembrane region" description="Helical" evidence="9">
    <location>
        <begin position="253"/>
        <end position="272"/>
    </location>
</feature>
<evidence type="ECO:0000256" key="3">
    <source>
        <dbReference type="ARBA" id="ARBA00022475"/>
    </source>
</evidence>
<evidence type="ECO:0000256" key="5">
    <source>
        <dbReference type="ARBA" id="ARBA00022927"/>
    </source>
</evidence>
<proteinExistence type="inferred from homology"/>
<feature type="transmembrane region" description="Helical" evidence="9">
    <location>
        <begin position="278"/>
        <end position="300"/>
    </location>
</feature>
<dbReference type="AlphaFoldDB" id="A0AA96JH56"/>
<comment type="subcellular location">
    <subcellularLocation>
        <location evidence="1 9">Cell membrane</location>
        <topology evidence="1 9">Multi-pass membrane protein</topology>
    </subcellularLocation>
</comment>
<dbReference type="PANTHER" id="PTHR30081">
    <property type="entry name" value="PROTEIN-EXPORT MEMBRANE PROTEIN SEC"/>
    <property type="match status" value="1"/>
</dbReference>
<dbReference type="InterPro" id="IPR055344">
    <property type="entry name" value="SecD_SecF_C_bact"/>
</dbReference>
<evidence type="ECO:0000256" key="9">
    <source>
        <dbReference type="HAMAP-Rule" id="MF_01464"/>
    </source>
</evidence>
<keyword evidence="7 9" id="KW-0811">Translocation</keyword>
<evidence type="ECO:0000256" key="4">
    <source>
        <dbReference type="ARBA" id="ARBA00022692"/>
    </source>
</evidence>
<evidence type="ECO:0000256" key="1">
    <source>
        <dbReference type="ARBA" id="ARBA00004651"/>
    </source>
</evidence>
<evidence type="ECO:0000256" key="7">
    <source>
        <dbReference type="ARBA" id="ARBA00023010"/>
    </source>
</evidence>
<dbReference type="KEGG" id="dcp:RN607_06485"/>
<keyword evidence="13" id="KW-1185">Reference proteome</keyword>
<evidence type="ECO:0000313" key="11">
    <source>
        <dbReference type="EMBL" id="WNM25753.1"/>
    </source>
</evidence>
<dbReference type="GO" id="GO:0006605">
    <property type="term" value="P:protein targeting"/>
    <property type="evidence" value="ECO:0007669"/>
    <property type="project" value="UniProtKB-UniRule"/>
</dbReference>
<organism evidence="12">
    <name type="scientific">Demequina capsici</name>
    <dbReference type="NCBI Taxonomy" id="3075620"/>
    <lineage>
        <taxon>Bacteria</taxon>
        <taxon>Bacillati</taxon>
        <taxon>Actinomycetota</taxon>
        <taxon>Actinomycetes</taxon>
        <taxon>Micrococcales</taxon>
        <taxon>Demequinaceae</taxon>
        <taxon>Demequina</taxon>
    </lineage>
</organism>
<dbReference type="GO" id="GO:0015450">
    <property type="term" value="F:protein-transporting ATPase activity"/>
    <property type="evidence" value="ECO:0007669"/>
    <property type="project" value="InterPro"/>
</dbReference>
<dbReference type="InterPro" id="IPR022645">
    <property type="entry name" value="SecD/SecF_bac"/>
</dbReference>
<keyword evidence="6 9" id="KW-1133">Transmembrane helix</keyword>
<dbReference type="InterPro" id="IPR022646">
    <property type="entry name" value="SecD/SecF_CS"/>
</dbReference>
<dbReference type="RefSeq" id="WP_313501180.1">
    <property type="nucleotide sequence ID" value="NZ_CP134879.1"/>
</dbReference>
<dbReference type="Pfam" id="PF07549">
    <property type="entry name" value="Sec_GG"/>
    <property type="match status" value="1"/>
</dbReference>
<feature type="transmembrane region" description="Helical" evidence="9">
    <location>
        <begin position="142"/>
        <end position="161"/>
    </location>
</feature>
<accession>A0AA96J989</accession>
<dbReference type="GO" id="GO:0065002">
    <property type="term" value="P:intracellular protein transmembrane transport"/>
    <property type="evidence" value="ECO:0007669"/>
    <property type="project" value="UniProtKB-UniRule"/>
</dbReference>
<reference evidence="12 13" key="1">
    <citation type="submission" date="2023-09" db="EMBL/GenBank/DDBJ databases">
        <title>Demequina sp. a novel bacteria isolated from Capsicum annuum.</title>
        <authorList>
            <person name="Humaira Z."/>
            <person name="Lee J."/>
            <person name="Cho D."/>
        </authorList>
    </citation>
    <scope>NUCLEOTIDE SEQUENCE</scope>
    <source>
        <strain evidence="11 13">OYTSA14</strain>
        <strain evidence="12">PMTSA13</strain>
    </source>
</reference>
<evidence type="ECO:0000256" key="8">
    <source>
        <dbReference type="ARBA" id="ARBA00023136"/>
    </source>
</evidence>